<keyword evidence="2" id="KW-0472">Membrane</keyword>
<accession>A0ABV6YJT5</accession>
<feature type="signal peptide" evidence="3">
    <location>
        <begin position="1"/>
        <end position="27"/>
    </location>
</feature>
<feature type="chain" id="PRO_5047224095" description="DUF4381 domain-containing protein" evidence="3">
    <location>
        <begin position="28"/>
        <end position="344"/>
    </location>
</feature>
<feature type="region of interest" description="Disordered" evidence="1">
    <location>
        <begin position="307"/>
        <end position="344"/>
    </location>
</feature>
<evidence type="ECO:0008006" key="6">
    <source>
        <dbReference type="Google" id="ProtNLM"/>
    </source>
</evidence>
<gene>
    <name evidence="4" type="ORF">ACFL6M_02385</name>
</gene>
<evidence type="ECO:0000313" key="5">
    <source>
        <dbReference type="Proteomes" id="UP001593833"/>
    </source>
</evidence>
<evidence type="ECO:0000313" key="4">
    <source>
        <dbReference type="EMBL" id="MFC1572424.1"/>
    </source>
</evidence>
<proteinExistence type="predicted"/>
<keyword evidence="3" id="KW-0732">Signal</keyword>
<keyword evidence="5" id="KW-1185">Reference proteome</keyword>
<feature type="transmembrane region" description="Helical" evidence="2">
    <location>
        <begin position="163"/>
        <end position="185"/>
    </location>
</feature>
<evidence type="ECO:0000256" key="3">
    <source>
        <dbReference type="SAM" id="SignalP"/>
    </source>
</evidence>
<protein>
    <recommendedName>
        <fullName evidence="6">DUF4381 domain-containing protein</fullName>
    </recommendedName>
</protein>
<sequence>MKGSRWCRFVLCLIQLCLLSAALIAHNGCDQARQADGIVWRASSTPDSVGVGDIFDLCIEGQWPDTIRAACLAWSPPGDSLIVVGLDSTEVLAAEGWTARDYRLSLLVPRAGETSIPPAALVSVHGETLAVTAASQVGTSTLADSTEQPSMRALAPMASLRDFPWRTVIVSAAILIALVAAFLWWRWRRRASLIEEGPPPIPPASEFREGLAALLAKGLQEKGHMRVFVQELSWVLRRYLGRRWEQPALEATRPEILRWLPGTELPVRDQQEVASWLETTDGIKFAGVVPVLPECERLVTRAKEMVTRGEEIEEEQERRRAQEALESAGGPRPDKTSNGRGGNA</sequence>
<keyword evidence="2" id="KW-1133">Transmembrane helix</keyword>
<comment type="caution">
    <text evidence="4">The sequence shown here is derived from an EMBL/GenBank/DDBJ whole genome shotgun (WGS) entry which is preliminary data.</text>
</comment>
<feature type="compositionally biased region" description="Basic and acidic residues" evidence="1">
    <location>
        <begin position="307"/>
        <end position="323"/>
    </location>
</feature>
<dbReference type="Proteomes" id="UP001593833">
    <property type="component" value="Unassembled WGS sequence"/>
</dbReference>
<evidence type="ECO:0000256" key="2">
    <source>
        <dbReference type="SAM" id="Phobius"/>
    </source>
</evidence>
<reference evidence="4 5" key="1">
    <citation type="submission" date="2024-09" db="EMBL/GenBank/DDBJ databases">
        <authorList>
            <person name="D'Angelo T."/>
        </authorList>
    </citation>
    <scope>NUCLEOTIDE SEQUENCE [LARGE SCALE GENOMIC DNA]</scope>
    <source>
        <strain evidence="4">SAG AM-320-E07</strain>
    </source>
</reference>
<name>A0ABV6YJT5_UNCEI</name>
<dbReference type="EMBL" id="JBHPKH010000015">
    <property type="protein sequence ID" value="MFC1572424.1"/>
    <property type="molecule type" value="Genomic_DNA"/>
</dbReference>
<organism evidence="4 5">
    <name type="scientific">Eiseniibacteriota bacterium</name>
    <dbReference type="NCBI Taxonomy" id="2212470"/>
    <lineage>
        <taxon>Bacteria</taxon>
        <taxon>Candidatus Eiseniibacteriota</taxon>
    </lineage>
</organism>
<evidence type="ECO:0000256" key="1">
    <source>
        <dbReference type="SAM" id="MobiDB-lite"/>
    </source>
</evidence>
<keyword evidence="2" id="KW-0812">Transmembrane</keyword>